<dbReference type="Gramene" id="PVH64735">
    <property type="protein sequence ID" value="PVH64735"/>
    <property type="gene ID" value="PAHAL_2G346900"/>
</dbReference>
<protein>
    <submittedName>
        <fullName evidence="2">Uncharacterized protein</fullName>
    </submittedName>
</protein>
<name>A0A2T8KRD2_9POAL</name>
<feature type="transmembrane region" description="Helical" evidence="1">
    <location>
        <begin position="42"/>
        <end position="63"/>
    </location>
</feature>
<dbReference type="AlphaFoldDB" id="A0A2T8KRD2"/>
<accession>A0A2T8KRD2</accession>
<keyword evidence="1" id="KW-0472">Membrane</keyword>
<organism evidence="2">
    <name type="scientific">Panicum hallii</name>
    <dbReference type="NCBI Taxonomy" id="206008"/>
    <lineage>
        <taxon>Eukaryota</taxon>
        <taxon>Viridiplantae</taxon>
        <taxon>Streptophyta</taxon>
        <taxon>Embryophyta</taxon>
        <taxon>Tracheophyta</taxon>
        <taxon>Spermatophyta</taxon>
        <taxon>Magnoliopsida</taxon>
        <taxon>Liliopsida</taxon>
        <taxon>Poales</taxon>
        <taxon>Poaceae</taxon>
        <taxon>PACMAD clade</taxon>
        <taxon>Panicoideae</taxon>
        <taxon>Panicodae</taxon>
        <taxon>Paniceae</taxon>
        <taxon>Panicinae</taxon>
        <taxon>Panicum</taxon>
        <taxon>Panicum sect. Panicum</taxon>
    </lineage>
</organism>
<evidence type="ECO:0000313" key="2">
    <source>
        <dbReference type="EMBL" id="PVH64735.1"/>
    </source>
</evidence>
<evidence type="ECO:0000256" key="1">
    <source>
        <dbReference type="SAM" id="Phobius"/>
    </source>
</evidence>
<dbReference type="EMBL" id="CM008047">
    <property type="protein sequence ID" value="PVH64735.1"/>
    <property type="molecule type" value="Genomic_DNA"/>
</dbReference>
<reference evidence="2" key="1">
    <citation type="submission" date="2018-04" db="EMBL/GenBank/DDBJ databases">
        <title>WGS assembly of Panicum hallii.</title>
        <authorList>
            <person name="Lovell J."/>
            <person name="Jenkins J."/>
            <person name="Lowry D."/>
            <person name="Mamidi S."/>
            <person name="Sreedasyam A."/>
            <person name="Weng X."/>
            <person name="Barry K."/>
            <person name="Bonette J."/>
            <person name="Campitelli B."/>
            <person name="Daum C."/>
            <person name="Gordon S."/>
            <person name="Gould B."/>
            <person name="Lipzen A."/>
            <person name="Macqueen A."/>
            <person name="Palacio-Mejia J."/>
            <person name="Plott C."/>
            <person name="Shakirov E."/>
            <person name="Shu S."/>
            <person name="Yoshinaga Y."/>
            <person name="Zane M."/>
            <person name="Rokhsar D."/>
            <person name="Grimwood J."/>
            <person name="Schmutz J."/>
            <person name="Juenger T."/>
        </authorList>
    </citation>
    <scope>NUCLEOTIDE SEQUENCE [LARGE SCALE GENOMIC DNA]</scope>
    <source>
        <strain evidence="2">FIL2</strain>
    </source>
</reference>
<proteinExistence type="predicted"/>
<gene>
    <name evidence="2" type="ORF">PAHAL_2G346900</name>
</gene>
<dbReference type="Proteomes" id="UP000243499">
    <property type="component" value="Chromosome 2"/>
</dbReference>
<keyword evidence="1" id="KW-0812">Transmembrane</keyword>
<keyword evidence="1" id="KW-1133">Transmembrane helix</keyword>
<sequence>MHSPITNALPRSFPLHHLVLVTLPPRPLLSTPGALLGPPLHYVLYVHTLLNLYSLLLSFSFCIV</sequence>